<keyword evidence="1" id="KW-1133">Transmembrane helix</keyword>
<dbReference type="AlphaFoldDB" id="A0A455SIX0"/>
<organism evidence="2">
    <name type="scientific">Thermosporothrix sp. COM3</name>
    <dbReference type="NCBI Taxonomy" id="2490863"/>
    <lineage>
        <taxon>Bacteria</taxon>
        <taxon>Bacillati</taxon>
        <taxon>Chloroflexota</taxon>
        <taxon>Ktedonobacteria</taxon>
        <taxon>Ktedonobacterales</taxon>
        <taxon>Thermosporotrichaceae</taxon>
        <taxon>Thermosporothrix</taxon>
    </lineage>
</organism>
<protein>
    <recommendedName>
        <fullName evidence="3">Transmembrane protein</fullName>
    </recommendedName>
</protein>
<reference evidence="2" key="1">
    <citation type="submission" date="2018-12" db="EMBL/GenBank/DDBJ databases">
        <title>Novel natural products biosynthetic potential of the class Ktedonobacteria.</title>
        <authorList>
            <person name="Zheng Y."/>
            <person name="Saitou A."/>
            <person name="Wang C.M."/>
            <person name="Toyoda A."/>
            <person name="Minakuchi Y."/>
            <person name="Sekiguchi Y."/>
            <person name="Ueda K."/>
            <person name="Takano H."/>
            <person name="Sakai Y."/>
            <person name="Yokota A."/>
            <person name="Yabe S."/>
        </authorList>
    </citation>
    <scope>NUCLEOTIDE SEQUENCE</scope>
    <source>
        <strain evidence="2">COM3</strain>
    </source>
</reference>
<evidence type="ECO:0000313" key="2">
    <source>
        <dbReference type="EMBL" id="BBH86095.1"/>
    </source>
</evidence>
<evidence type="ECO:0008006" key="3">
    <source>
        <dbReference type="Google" id="ProtNLM"/>
    </source>
</evidence>
<feature type="transmembrane region" description="Helical" evidence="1">
    <location>
        <begin position="50"/>
        <end position="70"/>
    </location>
</feature>
<dbReference type="EMBL" id="AP019376">
    <property type="protein sequence ID" value="BBH86095.1"/>
    <property type="molecule type" value="Genomic_DNA"/>
</dbReference>
<feature type="transmembrane region" description="Helical" evidence="1">
    <location>
        <begin position="122"/>
        <end position="147"/>
    </location>
</feature>
<dbReference type="PROSITE" id="PS51257">
    <property type="entry name" value="PROKAR_LIPOPROTEIN"/>
    <property type="match status" value="1"/>
</dbReference>
<proteinExistence type="predicted"/>
<feature type="transmembrane region" description="Helical" evidence="1">
    <location>
        <begin position="12"/>
        <end position="44"/>
    </location>
</feature>
<sequence length="157" mass="17229">MHRKNGVRLLLALYLPHVLFIIACIAFFVVFVISMAVVVHLLGISVPFSLGGWSILAGVYFLAGLLFFSYYLCKVIPALFPGDAPRQKRIALLGGLPFMVPAALGLFAWLDMYSLPDECGPLALSFFGTVGFSLASLLYLGLTFYYFRGCSLFSRAV</sequence>
<gene>
    <name evidence="2" type="ORF">KTC_08460</name>
</gene>
<feature type="transmembrane region" description="Helical" evidence="1">
    <location>
        <begin position="90"/>
        <end position="110"/>
    </location>
</feature>
<keyword evidence="1" id="KW-0472">Membrane</keyword>
<accession>A0A455SIX0</accession>
<keyword evidence="1" id="KW-0812">Transmembrane</keyword>
<name>A0A455SIX0_9CHLR</name>
<evidence type="ECO:0000256" key="1">
    <source>
        <dbReference type="SAM" id="Phobius"/>
    </source>
</evidence>